<organism evidence="1 2">
    <name type="scientific">Brevibacillus laterosporus</name>
    <name type="common">Bacillus laterosporus</name>
    <dbReference type="NCBI Taxonomy" id="1465"/>
    <lineage>
        <taxon>Bacteria</taxon>
        <taxon>Bacillati</taxon>
        <taxon>Bacillota</taxon>
        <taxon>Bacilli</taxon>
        <taxon>Bacillales</taxon>
        <taxon>Paenibacillaceae</taxon>
        <taxon>Brevibacillus</taxon>
    </lineage>
</organism>
<accession>A0A518VCI6</accession>
<evidence type="ECO:0000313" key="2">
    <source>
        <dbReference type="Proteomes" id="UP000319432"/>
    </source>
</evidence>
<dbReference type="EMBL" id="CP033464">
    <property type="protein sequence ID" value="QDX94705.1"/>
    <property type="molecule type" value="Genomic_DNA"/>
</dbReference>
<proteinExistence type="predicted"/>
<reference evidence="1 2" key="1">
    <citation type="submission" date="2018-11" db="EMBL/GenBank/DDBJ databases">
        <title>Phylogenetic determinants of toxin gene distribution in genomes of Brevibacillus laterosporus.</title>
        <authorList>
            <person name="Glare T.R."/>
            <person name="Durrant A."/>
            <person name="Berry C."/>
            <person name="Palma L."/>
            <person name="Ormskirk M."/>
            <person name="Cox M.O."/>
        </authorList>
    </citation>
    <scope>NUCLEOTIDE SEQUENCE [LARGE SCALE GENOMIC DNA]</scope>
    <source>
        <strain evidence="1 2">1821L</strain>
    </source>
</reference>
<gene>
    <name evidence="1" type="ORF">EEL30_21940</name>
</gene>
<dbReference type="Proteomes" id="UP000319432">
    <property type="component" value="Chromosome"/>
</dbReference>
<sequence length="101" mass="11652">MITSSQPTLVYIVHDFENISANWELTTDCFMVAKGYPHRSLASLNDLHEYVAACGHVFEGVLKVQEGFCKWFESSTETEELLEDYTCEYRLIEMGSFKELQ</sequence>
<name>A0A518VCI6_BRELA</name>
<protein>
    <submittedName>
        <fullName evidence="1">Uncharacterized protein</fullName>
    </submittedName>
</protein>
<evidence type="ECO:0000313" key="1">
    <source>
        <dbReference type="EMBL" id="QDX94705.1"/>
    </source>
</evidence>
<dbReference type="AlphaFoldDB" id="A0A518VCI6"/>
<keyword evidence="2" id="KW-1185">Reference proteome</keyword>